<dbReference type="PANTHER" id="PTHR30069:SF41">
    <property type="entry name" value="HEME_HEMOPEXIN UTILIZATION PROTEIN C"/>
    <property type="match status" value="1"/>
</dbReference>
<accession>A0A1A8TF76</accession>
<dbReference type="Pfam" id="PF07715">
    <property type="entry name" value="Plug"/>
    <property type="match status" value="1"/>
</dbReference>
<dbReference type="STRING" id="295068.MAQ5080_01875"/>
<evidence type="ECO:0000259" key="14">
    <source>
        <dbReference type="Pfam" id="PF07715"/>
    </source>
</evidence>
<evidence type="ECO:0000256" key="5">
    <source>
        <dbReference type="ARBA" id="ARBA00022692"/>
    </source>
</evidence>
<dbReference type="Proteomes" id="UP000092627">
    <property type="component" value="Unassembled WGS sequence"/>
</dbReference>
<evidence type="ECO:0000256" key="3">
    <source>
        <dbReference type="ARBA" id="ARBA00022448"/>
    </source>
</evidence>
<comment type="subcellular location">
    <subcellularLocation>
        <location evidence="1 10">Cell outer membrane</location>
        <topology evidence="1 10">Multi-pass membrane protein</topology>
    </subcellularLocation>
</comment>
<keyword evidence="16" id="KW-1185">Reference proteome</keyword>
<protein>
    <submittedName>
        <fullName evidence="15">Heme transporter BhuA</fullName>
    </submittedName>
</protein>
<evidence type="ECO:0000256" key="11">
    <source>
        <dbReference type="PROSITE-ProRule" id="PRU10144"/>
    </source>
</evidence>
<keyword evidence="9 10" id="KW-0998">Cell outer membrane</keyword>
<dbReference type="InterPro" id="IPR039426">
    <property type="entry name" value="TonB-dep_rcpt-like"/>
</dbReference>
<evidence type="ECO:0000259" key="13">
    <source>
        <dbReference type="Pfam" id="PF00593"/>
    </source>
</evidence>
<proteinExistence type="inferred from homology"/>
<dbReference type="InterPro" id="IPR036942">
    <property type="entry name" value="Beta-barrel_TonB_sf"/>
</dbReference>
<evidence type="ECO:0000256" key="7">
    <source>
        <dbReference type="ARBA" id="ARBA00023077"/>
    </source>
</evidence>
<evidence type="ECO:0000256" key="2">
    <source>
        <dbReference type="ARBA" id="ARBA00009810"/>
    </source>
</evidence>
<evidence type="ECO:0000256" key="4">
    <source>
        <dbReference type="ARBA" id="ARBA00022452"/>
    </source>
</evidence>
<dbReference type="Gene3D" id="2.40.170.20">
    <property type="entry name" value="TonB-dependent receptor, beta-barrel domain"/>
    <property type="match status" value="1"/>
</dbReference>
<keyword evidence="5 10" id="KW-0812">Transmembrane</keyword>
<dbReference type="InterPro" id="IPR010917">
    <property type="entry name" value="TonB_rcpt_CS"/>
</dbReference>
<keyword evidence="7 12" id="KW-0798">TonB box</keyword>
<dbReference type="Gene3D" id="2.170.130.10">
    <property type="entry name" value="TonB-dependent receptor, plug domain"/>
    <property type="match status" value="1"/>
</dbReference>
<evidence type="ECO:0000256" key="12">
    <source>
        <dbReference type="RuleBase" id="RU003357"/>
    </source>
</evidence>
<feature type="domain" description="TonB-dependent receptor plug" evidence="14">
    <location>
        <begin position="76"/>
        <end position="168"/>
    </location>
</feature>
<reference evidence="15 16" key="1">
    <citation type="submission" date="2016-06" db="EMBL/GenBank/DDBJ databases">
        <authorList>
            <person name="Kjaerup R.B."/>
            <person name="Dalgaard T.S."/>
            <person name="Juul-Madsen H.R."/>
        </authorList>
    </citation>
    <scope>NUCLEOTIDE SEQUENCE [LARGE SCALE GENOMIC DNA]</scope>
    <source>
        <strain evidence="15 16">CECT 5080</strain>
    </source>
</reference>
<evidence type="ECO:0000256" key="1">
    <source>
        <dbReference type="ARBA" id="ARBA00004571"/>
    </source>
</evidence>
<feature type="short sequence motif" description="TonB C-terminal box" evidence="11">
    <location>
        <begin position="638"/>
        <end position="655"/>
    </location>
</feature>
<evidence type="ECO:0000313" key="15">
    <source>
        <dbReference type="EMBL" id="SBS31140.1"/>
    </source>
</evidence>
<dbReference type="GO" id="GO:0044718">
    <property type="term" value="P:siderophore transmembrane transport"/>
    <property type="evidence" value="ECO:0007669"/>
    <property type="project" value="TreeGrafter"/>
</dbReference>
<dbReference type="PANTHER" id="PTHR30069">
    <property type="entry name" value="TONB-DEPENDENT OUTER MEMBRANE RECEPTOR"/>
    <property type="match status" value="1"/>
</dbReference>
<dbReference type="InterPro" id="IPR000531">
    <property type="entry name" value="Beta-barrel_TonB"/>
</dbReference>
<comment type="similarity">
    <text evidence="2 10 12">Belongs to the TonB-dependent receptor family.</text>
</comment>
<dbReference type="InterPro" id="IPR012910">
    <property type="entry name" value="Plug_dom"/>
</dbReference>
<dbReference type="PROSITE" id="PS01156">
    <property type="entry name" value="TONB_DEPENDENT_REC_2"/>
    <property type="match status" value="1"/>
</dbReference>
<dbReference type="OrthoDB" id="9760494at2"/>
<dbReference type="AlphaFoldDB" id="A0A1A8TF76"/>
<evidence type="ECO:0000256" key="9">
    <source>
        <dbReference type="ARBA" id="ARBA00023237"/>
    </source>
</evidence>
<dbReference type="SUPFAM" id="SSF56935">
    <property type="entry name" value="Porins"/>
    <property type="match status" value="1"/>
</dbReference>
<evidence type="ECO:0000313" key="16">
    <source>
        <dbReference type="Proteomes" id="UP000092627"/>
    </source>
</evidence>
<evidence type="ECO:0000256" key="8">
    <source>
        <dbReference type="ARBA" id="ARBA00023136"/>
    </source>
</evidence>
<dbReference type="InterPro" id="IPR037066">
    <property type="entry name" value="Plug_dom_sf"/>
</dbReference>
<evidence type="ECO:0000256" key="6">
    <source>
        <dbReference type="ARBA" id="ARBA00022729"/>
    </source>
</evidence>
<feature type="domain" description="TonB-dependent receptor-like beta-barrel" evidence="13">
    <location>
        <begin position="200"/>
        <end position="622"/>
    </location>
</feature>
<keyword evidence="3 10" id="KW-0813">Transport</keyword>
<evidence type="ECO:0000256" key="10">
    <source>
        <dbReference type="PROSITE-ProRule" id="PRU01360"/>
    </source>
</evidence>
<organism evidence="15 16">
    <name type="scientific">Marinomonas aquimarina</name>
    <dbReference type="NCBI Taxonomy" id="295068"/>
    <lineage>
        <taxon>Bacteria</taxon>
        <taxon>Pseudomonadati</taxon>
        <taxon>Pseudomonadota</taxon>
        <taxon>Gammaproteobacteria</taxon>
        <taxon>Oceanospirillales</taxon>
        <taxon>Oceanospirillaceae</taxon>
        <taxon>Marinomonas</taxon>
    </lineage>
</organism>
<dbReference type="GO" id="GO:0015344">
    <property type="term" value="F:siderophore uptake transmembrane transporter activity"/>
    <property type="evidence" value="ECO:0007669"/>
    <property type="project" value="TreeGrafter"/>
</dbReference>
<sequence length="655" mass="71236">MELKLYCEKAYVLMMRILININFSMLGYAFKMDTKLSLSRTPLAILVAATLAPVSVSAEELDTLQVWSTQVTTGSSLLQDDIETKQATHLSGLLRDQAGVDVGGTHTTHQVLNIRGLDDSDLDITTDGVTQNNNIFHHVGNLLIAPDILKSVDIQVGTNSVLTGGLGGGAAFETKDAQELLAPGQTSGARLHSSYNSNDSAGASITAYSQLTEQVDGLVYFSHTDKNNPEDGNGLELDNNAGTIQNGMVKMGWDVNDRHRLEAKYDKYQDEGYYYLRTNFGSAFNSGFERSAPDDTKYTRETMLVAHEYDGVDTFVKTTVYNTELAHERGDDGNPAISEHNGIKSLAQTTLNNHEVRYGFEFDALEAGRQDAGKDEVTKYAVYVEDEIALSSQLYLTPGIRFNSHEIDYTGLFGKKFTEVTYGLAGKYLVNDQWTLKASSTTLFEGPAAREAFNAEAGEVSADIKPETGINSEVGVSFQQANFAGLDDFGFSTTVFRTEIDDYINDRVTMRGVSNNGTLTIEGFESKLTARLGDTSARLTYAHSDSTDGSNIGGKYVGDSITFGVSTAIPTANLSLNWTSMVTLDLDEGDEHKEGYKVHNVSATWHPEQVAGLTVTAGIDNLLDEAYASHSSDVARGQADLEPGRNIKVSASYVF</sequence>
<keyword evidence="8 10" id="KW-0472">Membrane</keyword>
<keyword evidence="6" id="KW-0732">Signal</keyword>
<dbReference type="EMBL" id="FLOC01000009">
    <property type="protein sequence ID" value="SBS31140.1"/>
    <property type="molecule type" value="Genomic_DNA"/>
</dbReference>
<dbReference type="PROSITE" id="PS52016">
    <property type="entry name" value="TONB_DEPENDENT_REC_3"/>
    <property type="match status" value="1"/>
</dbReference>
<dbReference type="GO" id="GO:0009279">
    <property type="term" value="C:cell outer membrane"/>
    <property type="evidence" value="ECO:0007669"/>
    <property type="project" value="UniProtKB-SubCell"/>
</dbReference>
<dbReference type="Pfam" id="PF00593">
    <property type="entry name" value="TonB_dep_Rec_b-barrel"/>
    <property type="match status" value="1"/>
</dbReference>
<name>A0A1A8TF76_9GAMM</name>
<keyword evidence="4 10" id="KW-1134">Transmembrane beta strand</keyword>
<gene>
    <name evidence="15" type="primary">bhuA</name>
    <name evidence="15" type="ORF">MAQ5080_01875</name>
</gene>